<protein>
    <recommendedName>
        <fullName evidence="1">Prolow-density lipoprotein receptor-related protein 1-like beta-propeller domain-containing protein</fullName>
    </recommendedName>
</protein>
<dbReference type="Pfam" id="PF16472">
    <property type="entry name" value="DUF5050"/>
    <property type="match status" value="1"/>
</dbReference>
<dbReference type="PANTHER" id="PTHR46513">
    <property type="entry name" value="VITELLOGENIN RECEPTOR-LIKE PROTEIN-RELATED-RELATED"/>
    <property type="match status" value="1"/>
</dbReference>
<dbReference type="InterPro" id="IPR032485">
    <property type="entry name" value="LRP1-like_beta_prop"/>
</dbReference>
<feature type="domain" description="Prolow-density lipoprotein receptor-related protein 1-like beta-propeller" evidence="1">
    <location>
        <begin position="204"/>
        <end position="401"/>
    </location>
</feature>
<proteinExistence type="predicted"/>
<organism evidence="2 3">
    <name type="scientific">Chondromyces crocatus</name>
    <dbReference type="NCBI Taxonomy" id="52"/>
    <lineage>
        <taxon>Bacteria</taxon>
        <taxon>Pseudomonadati</taxon>
        <taxon>Myxococcota</taxon>
        <taxon>Polyangia</taxon>
        <taxon>Polyangiales</taxon>
        <taxon>Polyangiaceae</taxon>
        <taxon>Chondromyces</taxon>
    </lineage>
</organism>
<dbReference type="PROSITE" id="PS51257">
    <property type="entry name" value="PROKAR_LIPOPROTEIN"/>
    <property type="match status" value="1"/>
</dbReference>
<dbReference type="KEGG" id="ccro:CMC5_075790"/>
<dbReference type="SMART" id="SM00135">
    <property type="entry name" value="LY"/>
    <property type="match status" value="2"/>
</dbReference>
<accession>A0A0K1ERR1</accession>
<sequence>MTSLVRYGSIFALVALGAACGGDDDGNPLFPTGTGGSNTGGAGGMGGAGGAGGAGGEGGEAGCPDGFEDCDGDPTNGCEVEFASDLANCGACFSVCLGASATCSGGECSGVTELAGLQGEPNHLAVDGTNLYWTSVTDVNLGEVRQMPKQGGAVLNLGVDQPLPGAIAVNATSVFWANLNSPVINRATIGIPDAGLFAQDAGALWGIAADAEAVYWTRDDGELANSGIVRAPLNGGAHTLIVPGSETPYAIAIDSTSVYWTDRSAGQVLKAPLTGGTPEILAETQPQPYSIAVDAAHVYWTNRACSPGGGQAVDCVMRVRKDGMDQPVSLADGQSVPYSIAVDGQHVYWTDAGLQRVLRTPVEGGAIETLASTQAGLVHMVIDDTHVYWANEGDGGSIRKLRK</sequence>
<dbReference type="SUPFAM" id="SSF63825">
    <property type="entry name" value="YWTD domain"/>
    <property type="match status" value="2"/>
</dbReference>
<dbReference type="InterPro" id="IPR000033">
    <property type="entry name" value="LDLR_classB_rpt"/>
</dbReference>
<dbReference type="AlphaFoldDB" id="A0A0K1ERR1"/>
<dbReference type="RefSeq" id="WP_050434830.1">
    <property type="nucleotide sequence ID" value="NZ_CP012159.1"/>
</dbReference>
<evidence type="ECO:0000259" key="1">
    <source>
        <dbReference type="Pfam" id="PF16472"/>
    </source>
</evidence>
<reference evidence="2 3" key="1">
    <citation type="submission" date="2015-07" db="EMBL/GenBank/DDBJ databases">
        <title>Genome analysis of myxobacterium Chondromyces crocatus Cm c5 reveals a high potential for natural compound synthesis and the genetic basis for the loss of fruiting body formation.</title>
        <authorList>
            <person name="Zaburannyi N."/>
            <person name="Bunk B."/>
            <person name="Maier J."/>
            <person name="Overmann J."/>
            <person name="Mueller R."/>
        </authorList>
    </citation>
    <scope>NUCLEOTIDE SEQUENCE [LARGE SCALE GENOMIC DNA]</scope>
    <source>
        <strain evidence="2 3">Cm c5</strain>
    </source>
</reference>
<keyword evidence="3" id="KW-1185">Reference proteome</keyword>
<dbReference type="InterPro" id="IPR050778">
    <property type="entry name" value="Cueball_EGF_LRP_Nidogen"/>
</dbReference>
<dbReference type="Proteomes" id="UP000067626">
    <property type="component" value="Chromosome"/>
</dbReference>
<dbReference type="OrthoDB" id="5521584at2"/>
<dbReference type="STRING" id="52.CMC5_075790"/>
<dbReference type="EMBL" id="CP012159">
    <property type="protein sequence ID" value="AKT43347.1"/>
    <property type="molecule type" value="Genomic_DNA"/>
</dbReference>
<evidence type="ECO:0000313" key="2">
    <source>
        <dbReference type="EMBL" id="AKT43347.1"/>
    </source>
</evidence>
<dbReference type="Gene3D" id="2.120.10.30">
    <property type="entry name" value="TolB, C-terminal domain"/>
    <property type="match status" value="2"/>
</dbReference>
<gene>
    <name evidence="2" type="ORF">CMC5_075790</name>
</gene>
<dbReference type="InterPro" id="IPR011042">
    <property type="entry name" value="6-blade_b-propeller_TolB-like"/>
</dbReference>
<name>A0A0K1ERR1_CHOCO</name>
<evidence type="ECO:0000313" key="3">
    <source>
        <dbReference type="Proteomes" id="UP000067626"/>
    </source>
</evidence>